<proteinExistence type="predicted"/>
<organism evidence="1 2">
    <name type="scientific">Methanotorris formicicus Mc-S-70</name>
    <dbReference type="NCBI Taxonomy" id="647171"/>
    <lineage>
        <taxon>Archaea</taxon>
        <taxon>Methanobacteriati</taxon>
        <taxon>Methanobacteriota</taxon>
        <taxon>Methanomada group</taxon>
        <taxon>Methanococci</taxon>
        <taxon>Methanococcales</taxon>
        <taxon>Methanocaldococcaceae</taxon>
        <taxon>Methanotorris</taxon>
    </lineage>
</organism>
<sequence length="49" mass="5804">VEEKVIINGEKKTVYYTFLTNIDFKRPKIYLKTYKNDGISKQDSECLKT</sequence>
<name>H1KZP1_9EURY</name>
<accession>H1KZP1</accession>
<evidence type="ECO:0000313" key="1">
    <source>
        <dbReference type="EMBL" id="EHP85782.1"/>
    </source>
</evidence>
<protein>
    <submittedName>
        <fullName evidence="1">Uncharacterized protein</fullName>
    </submittedName>
</protein>
<reference evidence="1 2" key="1">
    <citation type="submission" date="2011-09" db="EMBL/GenBank/DDBJ databases">
        <title>The draft genome of Methanotorris formicicus Mc-S-70.</title>
        <authorList>
            <consortium name="US DOE Joint Genome Institute (JGI-PGF)"/>
            <person name="Lucas S."/>
            <person name="Han J."/>
            <person name="Lapidus A."/>
            <person name="Cheng J.-F."/>
            <person name="Goodwin L."/>
            <person name="Pitluck S."/>
            <person name="Peters L."/>
            <person name="Land M.L."/>
            <person name="Hauser L."/>
            <person name="Sieprawska-Lupa M."/>
            <person name="Takai K."/>
            <person name="Miyazaki J."/>
            <person name="Whitman W."/>
            <person name="Woyke T.J."/>
        </authorList>
    </citation>
    <scope>NUCLEOTIDE SEQUENCE [LARGE SCALE GENOMIC DNA]</scope>
    <source>
        <strain evidence="1 2">Mc-S-70</strain>
    </source>
</reference>
<dbReference type="Proteomes" id="UP000003706">
    <property type="component" value="Unassembled WGS sequence"/>
</dbReference>
<feature type="non-terminal residue" evidence="1">
    <location>
        <position position="1"/>
    </location>
</feature>
<gene>
    <name evidence="1" type="ORF">MetfoDRAFT_1264</name>
</gene>
<dbReference type="AlphaFoldDB" id="H1KZP1"/>
<dbReference type="EMBL" id="AGJL01000030">
    <property type="protein sequence ID" value="EHP85782.1"/>
    <property type="molecule type" value="Genomic_DNA"/>
</dbReference>
<comment type="caution">
    <text evidence="1">The sequence shown here is derived from an EMBL/GenBank/DDBJ whole genome shotgun (WGS) entry which is preliminary data.</text>
</comment>
<keyword evidence="2" id="KW-1185">Reference proteome</keyword>
<evidence type="ECO:0000313" key="2">
    <source>
        <dbReference type="Proteomes" id="UP000003706"/>
    </source>
</evidence>